<gene>
    <name evidence="2" type="ORF">PFISCL1PPCAC_20711</name>
</gene>
<feature type="non-terminal residue" evidence="2">
    <location>
        <position position="1"/>
    </location>
</feature>
<evidence type="ECO:0000313" key="3">
    <source>
        <dbReference type="Proteomes" id="UP001432322"/>
    </source>
</evidence>
<dbReference type="EMBL" id="BTSY01000005">
    <property type="protein sequence ID" value="GMT29414.1"/>
    <property type="molecule type" value="Genomic_DNA"/>
</dbReference>
<evidence type="ECO:0000256" key="1">
    <source>
        <dbReference type="SAM" id="Phobius"/>
    </source>
</evidence>
<accession>A0AAV5WFB9</accession>
<comment type="caution">
    <text evidence="2">The sequence shown here is derived from an EMBL/GenBank/DDBJ whole genome shotgun (WGS) entry which is preliminary data.</text>
</comment>
<sequence>LRYGFEWDRAYFIDFAMKPIVAAFTSHPMMIYLLVFESKNMRKEIRRGYILSHCIINLFQLALLLDEWSFCFYFRIYPVIPYAALYCEGPLCQMVVLINPPFNFLIMRLHQMFVPVNSRWKLRTRADAK</sequence>
<name>A0AAV5WFB9_9BILA</name>
<feature type="transmembrane region" description="Helical" evidence="1">
    <location>
        <begin position="48"/>
        <end position="65"/>
    </location>
</feature>
<dbReference type="Proteomes" id="UP001432322">
    <property type="component" value="Unassembled WGS sequence"/>
</dbReference>
<dbReference type="AlphaFoldDB" id="A0AAV5WFB9"/>
<evidence type="ECO:0000313" key="2">
    <source>
        <dbReference type="EMBL" id="GMT29414.1"/>
    </source>
</evidence>
<dbReference type="PANTHER" id="PTHR45830">
    <property type="entry name" value="SERPENTINE RECEPTOR, CLASS I"/>
    <property type="match status" value="1"/>
</dbReference>
<organism evidence="2 3">
    <name type="scientific">Pristionchus fissidentatus</name>
    <dbReference type="NCBI Taxonomy" id="1538716"/>
    <lineage>
        <taxon>Eukaryota</taxon>
        <taxon>Metazoa</taxon>
        <taxon>Ecdysozoa</taxon>
        <taxon>Nematoda</taxon>
        <taxon>Chromadorea</taxon>
        <taxon>Rhabditida</taxon>
        <taxon>Rhabditina</taxon>
        <taxon>Diplogasteromorpha</taxon>
        <taxon>Diplogasteroidea</taxon>
        <taxon>Neodiplogasteridae</taxon>
        <taxon>Pristionchus</taxon>
    </lineage>
</organism>
<evidence type="ECO:0008006" key="4">
    <source>
        <dbReference type="Google" id="ProtNLM"/>
    </source>
</evidence>
<proteinExistence type="predicted"/>
<feature type="transmembrane region" description="Helical" evidence="1">
    <location>
        <begin position="77"/>
        <end position="98"/>
    </location>
</feature>
<dbReference type="PANTHER" id="PTHR45830:SF15">
    <property type="entry name" value="SERPENTINE RECEPTOR, CLASS I"/>
    <property type="match status" value="1"/>
</dbReference>
<protein>
    <recommendedName>
        <fullName evidence="4">G protein-coupled receptor</fullName>
    </recommendedName>
</protein>
<keyword evidence="1" id="KW-0812">Transmembrane</keyword>
<feature type="transmembrane region" description="Helical" evidence="1">
    <location>
        <begin position="20"/>
        <end position="36"/>
    </location>
</feature>
<keyword evidence="1" id="KW-0472">Membrane</keyword>
<keyword evidence="1" id="KW-1133">Transmembrane helix</keyword>
<keyword evidence="3" id="KW-1185">Reference proteome</keyword>
<reference evidence="2" key="1">
    <citation type="submission" date="2023-10" db="EMBL/GenBank/DDBJ databases">
        <title>Genome assembly of Pristionchus species.</title>
        <authorList>
            <person name="Yoshida K."/>
            <person name="Sommer R.J."/>
        </authorList>
    </citation>
    <scope>NUCLEOTIDE SEQUENCE</scope>
    <source>
        <strain evidence="2">RS5133</strain>
    </source>
</reference>